<evidence type="ECO:0000313" key="1">
    <source>
        <dbReference type="EMBL" id="KAH6631484.1"/>
    </source>
</evidence>
<dbReference type="EMBL" id="JAGIZQ010000004">
    <property type="protein sequence ID" value="KAH6631484.1"/>
    <property type="molecule type" value="Genomic_DNA"/>
</dbReference>
<name>A0ACB7P7P9_9PEZI</name>
<comment type="caution">
    <text evidence="1">The sequence shown here is derived from an EMBL/GenBank/DDBJ whole genome shotgun (WGS) entry which is preliminary data.</text>
</comment>
<accession>A0ACB7P7P9</accession>
<gene>
    <name evidence="1" type="ORF">F5144DRAFT_490351</name>
</gene>
<sequence length="650" mass="72881">MLRSSLADSPLLKVSRPVSACSRCRSAKVKCDNKLPACTACEKAGREKECTAANDQFARGKERSYVAALELRIEKLERRLVYARSMKASVALNGPDEPPAGDPNRKDSMAFIRAAIHRKAVRTQEDADINTLVSDFGYLAVNTTTRDFEPSESNMTFARLVLAASTNEPVPEPKTTNLPAEPTVRTLVQYYETSVLPLYPAFPGTLLHALVSDLYQEHPRHIRSSESWLFWMVLAISSAAQSRSRRDEHYQNAVEFVGRALPHADRALRPGYGTQVQSLLLLTQYSMLDPAHFDSWHPIGFTCRAVVDQGLHQDPPHIQQMSQDALNERRRTFYCTYALDRAISMVHARAFSFYDEAVCVALPSPVQTSTTLSGNATAKRSPDASIPLFRLRQLQSDWYQTLYQGNPTERLPDITSFIWQKYREMWEWSERLPSDMPAAIREMLELELRYSYVYCIASSARGAQVSAYGRLLIFDHVISYIDRIYDIAKLADNGAVYTYHDALRVFFMGSQFIAVLHEIGELILSGSSIPMPPPGPGRQPPPRPVRLDRGTGDDLDRSLRCLERIKLTLGLKSHGETGDEKRSSDGPVAAGAGSLVRSVPAPKDPPRLRTCSKHRDRNTRWDEDLGLSGDRRYGGRFGAMFESGLSSVMR</sequence>
<protein>
    <submittedName>
        <fullName evidence="1">Fungal-specific transcription factor domain-containing protein</fullName>
    </submittedName>
</protein>
<proteinExistence type="predicted"/>
<keyword evidence="2" id="KW-1185">Reference proteome</keyword>
<dbReference type="Proteomes" id="UP000724584">
    <property type="component" value="Unassembled WGS sequence"/>
</dbReference>
<organism evidence="1 2">
    <name type="scientific">Chaetomium tenue</name>
    <dbReference type="NCBI Taxonomy" id="1854479"/>
    <lineage>
        <taxon>Eukaryota</taxon>
        <taxon>Fungi</taxon>
        <taxon>Dikarya</taxon>
        <taxon>Ascomycota</taxon>
        <taxon>Pezizomycotina</taxon>
        <taxon>Sordariomycetes</taxon>
        <taxon>Sordariomycetidae</taxon>
        <taxon>Sordariales</taxon>
        <taxon>Chaetomiaceae</taxon>
        <taxon>Chaetomium</taxon>
    </lineage>
</organism>
<reference evidence="1 2" key="1">
    <citation type="journal article" date="2021" name="Nat. Commun.">
        <title>Genetic determinants of endophytism in the Arabidopsis root mycobiome.</title>
        <authorList>
            <person name="Mesny F."/>
            <person name="Miyauchi S."/>
            <person name="Thiergart T."/>
            <person name="Pickel B."/>
            <person name="Atanasova L."/>
            <person name="Karlsson M."/>
            <person name="Huettel B."/>
            <person name="Barry K.W."/>
            <person name="Haridas S."/>
            <person name="Chen C."/>
            <person name="Bauer D."/>
            <person name="Andreopoulos W."/>
            <person name="Pangilinan J."/>
            <person name="LaButti K."/>
            <person name="Riley R."/>
            <person name="Lipzen A."/>
            <person name="Clum A."/>
            <person name="Drula E."/>
            <person name="Henrissat B."/>
            <person name="Kohler A."/>
            <person name="Grigoriev I.V."/>
            <person name="Martin F.M."/>
            <person name="Hacquard S."/>
        </authorList>
    </citation>
    <scope>NUCLEOTIDE SEQUENCE [LARGE SCALE GENOMIC DNA]</scope>
    <source>
        <strain evidence="1 2">MPI-SDFR-AT-0079</strain>
    </source>
</reference>
<evidence type="ECO:0000313" key="2">
    <source>
        <dbReference type="Proteomes" id="UP000724584"/>
    </source>
</evidence>